<comment type="caution">
    <text evidence="2">The sequence shown here is derived from an EMBL/GenBank/DDBJ whole genome shotgun (WGS) entry which is preliminary data.</text>
</comment>
<evidence type="ECO:0000313" key="2">
    <source>
        <dbReference type="EMBL" id="KAK3728861.1"/>
    </source>
</evidence>
<dbReference type="AlphaFoldDB" id="A0AAE1CQS2"/>
<reference evidence="2" key="1">
    <citation type="journal article" date="2023" name="G3 (Bethesda)">
        <title>A reference genome for the long-term kleptoplast-retaining sea slug Elysia crispata morphotype clarki.</title>
        <authorList>
            <person name="Eastman K.E."/>
            <person name="Pendleton A.L."/>
            <person name="Shaikh M.A."/>
            <person name="Suttiyut T."/>
            <person name="Ogas R."/>
            <person name="Tomko P."/>
            <person name="Gavelis G."/>
            <person name="Widhalm J.R."/>
            <person name="Wisecaver J.H."/>
        </authorList>
    </citation>
    <scope>NUCLEOTIDE SEQUENCE</scope>
    <source>
        <strain evidence="2">ECLA1</strain>
    </source>
</reference>
<proteinExistence type="predicted"/>
<organism evidence="2 3">
    <name type="scientific">Elysia crispata</name>
    <name type="common">lettuce slug</name>
    <dbReference type="NCBI Taxonomy" id="231223"/>
    <lineage>
        <taxon>Eukaryota</taxon>
        <taxon>Metazoa</taxon>
        <taxon>Spiralia</taxon>
        <taxon>Lophotrochozoa</taxon>
        <taxon>Mollusca</taxon>
        <taxon>Gastropoda</taxon>
        <taxon>Heterobranchia</taxon>
        <taxon>Euthyneura</taxon>
        <taxon>Panpulmonata</taxon>
        <taxon>Sacoglossa</taxon>
        <taxon>Placobranchoidea</taxon>
        <taxon>Plakobranchidae</taxon>
        <taxon>Elysia</taxon>
    </lineage>
</organism>
<dbReference type="Proteomes" id="UP001283361">
    <property type="component" value="Unassembled WGS sequence"/>
</dbReference>
<protein>
    <submittedName>
        <fullName evidence="2">Uncharacterized protein</fullName>
    </submittedName>
</protein>
<accession>A0AAE1CQS2</accession>
<evidence type="ECO:0000313" key="3">
    <source>
        <dbReference type="Proteomes" id="UP001283361"/>
    </source>
</evidence>
<name>A0AAE1CQS2_9GAST</name>
<feature type="region of interest" description="Disordered" evidence="1">
    <location>
        <begin position="123"/>
        <end position="165"/>
    </location>
</feature>
<gene>
    <name evidence="2" type="ORF">RRG08_014278</name>
</gene>
<evidence type="ECO:0000256" key="1">
    <source>
        <dbReference type="SAM" id="MobiDB-lite"/>
    </source>
</evidence>
<feature type="region of interest" description="Disordered" evidence="1">
    <location>
        <begin position="71"/>
        <end position="92"/>
    </location>
</feature>
<keyword evidence="3" id="KW-1185">Reference proteome</keyword>
<feature type="compositionally biased region" description="Basic residues" evidence="1">
    <location>
        <begin position="123"/>
        <end position="147"/>
    </location>
</feature>
<sequence length="165" mass="18975">MLDPFCCFSALGLRFTRECSIVTAIYLYNARERGENTRAYYKRKCRLCLLYIQPPDGATVRLAEAGATHLPGGTAGSKSIPRPGSKPSRGGHLVSRSRLFLFWRGDLKNPRCLTNTATKLARMRRERKPQRSLLTRRRQRNRKRPPLHPRLLYRDGNMNSELFSP</sequence>
<dbReference type="EMBL" id="JAWDGP010007171">
    <property type="protein sequence ID" value="KAK3728861.1"/>
    <property type="molecule type" value="Genomic_DNA"/>
</dbReference>